<dbReference type="Proteomes" id="UP000027135">
    <property type="component" value="Unassembled WGS sequence"/>
</dbReference>
<comment type="similarity">
    <text evidence="2">Belongs to the SMIM12 family.</text>
</comment>
<evidence type="ECO:0000256" key="6">
    <source>
        <dbReference type="SAM" id="Phobius"/>
    </source>
</evidence>
<keyword evidence="3 6" id="KW-0812">Transmembrane</keyword>
<comment type="subcellular location">
    <subcellularLocation>
        <location evidence="1">Membrane</location>
        <topology evidence="1">Single-pass membrane protein</topology>
    </subcellularLocation>
</comment>
<dbReference type="Pfam" id="PF15990">
    <property type="entry name" value="UPF0767"/>
    <property type="match status" value="1"/>
</dbReference>
<sequence length="94" mass="10757">MLPVVFAFLRRYVPFITLPFAAVVGIIGYNLEGMLSDKYTPYQKSIEGKREDRLLEESLAKDVTKVDSLKEKKFVPRSVFEKNVSPSLQNTETK</sequence>
<dbReference type="EMBL" id="KK852869">
    <property type="protein sequence ID" value="KDR14664.1"/>
    <property type="molecule type" value="Genomic_DNA"/>
</dbReference>
<feature type="transmembrane region" description="Helical" evidence="6">
    <location>
        <begin position="12"/>
        <end position="31"/>
    </location>
</feature>
<evidence type="ECO:0000256" key="1">
    <source>
        <dbReference type="ARBA" id="ARBA00004167"/>
    </source>
</evidence>
<evidence type="ECO:0000256" key="3">
    <source>
        <dbReference type="ARBA" id="ARBA00022692"/>
    </source>
</evidence>
<proteinExistence type="inferred from homology"/>
<dbReference type="PANTHER" id="PTHR28599">
    <property type="entry name" value="SMALL INTEGRAL MEMBRANE PROTEIN 12"/>
    <property type="match status" value="1"/>
</dbReference>
<organism evidence="7 8">
    <name type="scientific">Zootermopsis nevadensis</name>
    <name type="common">Dampwood termite</name>
    <dbReference type="NCBI Taxonomy" id="136037"/>
    <lineage>
        <taxon>Eukaryota</taxon>
        <taxon>Metazoa</taxon>
        <taxon>Ecdysozoa</taxon>
        <taxon>Arthropoda</taxon>
        <taxon>Hexapoda</taxon>
        <taxon>Insecta</taxon>
        <taxon>Pterygota</taxon>
        <taxon>Neoptera</taxon>
        <taxon>Polyneoptera</taxon>
        <taxon>Dictyoptera</taxon>
        <taxon>Blattodea</taxon>
        <taxon>Blattoidea</taxon>
        <taxon>Termitoidae</taxon>
        <taxon>Termopsidae</taxon>
        <taxon>Zootermopsis</taxon>
    </lineage>
</organism>
<dbReference type="eggNOG" id="ENOG502S7ZP">
    <property type="taxonomic scope" value="Eukaryota"/>
</dbReference>
<dbReference type="AlphaFoldDB" id="A0A067QWV8"/>
<evidence type="ECO:0000313" key="8">
    <source>
        <dbReference type="Proteomes" id="UP000027135"/>
    </source>
</evidence>
<accession>A0A067QWV8</accession>
<keyword evidence="5 6" id="KW-0472">Membrane</keyword>
<evidence type="ECO:0000256" key="5">
    <source>
        <dbReference type="ARBA" id="ARBA00023136"/>
    </source>
</evidence>
<evidence type="ECO:0000256" key="4">
    <source>
        <dbReference type="ARBA" id="ARBA00022989"/>
    </source>
</evidence>
<protein>
    <recommendedName>
        <fullName evidence="9">Small integral membrane protein 12</fullName>
    </recommendedName>
</protein>
<evidence type="ECO:0000256" key="2">
    <source>
        <dbReference type="ARBA" id="ARBA00007304"/>
    </source>
</evidence>
<dbReference type="FunCoup" id="A0A067QWV8">
    <property type="interactions" value="253"/>
</dbReference>
<reference evidence="7 8" key="1">
    <citation type="journal article" date="2014" name="Nat. Commun.">
        <title>Molecular traces of alternative social organization in a termite genome.</title>
        <authorList>
            <person name="Terrapon N."/>
            <person name="Li C."/>
            <person name="Robertson H.M."/>
            <person name="Ji L."/>
            <person name="Meng X."/>
            <person name="Booth W."/>
            <person name="Chen Z."/>
            <person name="Childers C.P."/>
            <person name="Glastad K.M."/>
            <person name="Gokhale K."/>
            <person name="Gowin J."/>
            <person name="Gronenberg W."/>
            <person name="Hermansen R.A."/>
            <person name="Hu H."/>
            <person name="Hunt B.G."/>
            <person name="Huylmans A.K."/>
            <person name="Khalil S.M."/>
            <person name="Mitchell R.D."/>
            <person name="Munoz-Torres M.C."/>
            <person name="Mustard J.A."/>
            <person name="Pan H."/>
            <person name="Reese J.T."/>
            <person name="Scharf M.E."/>
            <person name="Sun F."/>
            <person name="Vogel H."/>
            <person name="Xiao J."/>
            <person name="Yang W."/>
            <person name="Yang Z."/>
            <person name="Yang Z."/>
            <person name="Zhou J."/>
            <person name="Zhu J."/>
            <person name="Brent C.S."/>
            <person name="Elsik C.G."/>
            <person name="Goodisman M.A."/>
            <person name="Liberles D.A."/>
            <person name="Roe R.M."/>
            <person name="Vargo E.L."/>
            <person name="Vilcinskas A."/>
            <person name="Wang J."/>
            <person name="Bornberg-Bauer E."/>
            <person name="Korb J."/>
            <person name="Zhang G."/>
            <person name="Liebig J."/>
        </authorList>
    </citation>
    <scope>NUCLEOTIDE SEQUENCE [LARGE SCALE GENOMIC DNA]</scope>
    <source>
        <tissue evidence="7">Whole organism</tissue>
    </source>
</reference>
<name>A0A067QWV8_ZOONE</name>
<dbReference type="OMA" id="YHLEWFL"/>
<dbReference type="PANTHER" id="PTHR28599:SF1">
    <property type="entry name" value="SMALL INTEGRAL MEMBRANE PROTEIN 12"/>
    <property type="match status" value="1"/>
</dbReference>
<evidence type="ECO:0008006" key="9">
    <source>
        <dbReference type="Google" id="ProtNLM"/>
    </source>
</evidence>
<dbReference type="InterPro" id="IPR031933">
    <property type="entry name" value="UPF0767"/>
</dbReference>
<keyword evidence="8" id="KW-1185">Reference proteome</keyword>
<keyword evidence="4 6" id="KW-1133">Transmembrane helix</keyword>
<dbReference type="GO" id="GO:0016020">
    <property type="term" value="C:membrane"/>
    <property type="evidence" value="ECO:0007669"/>
    <property type="project" value="UniProtKB-SubCell"/>
</dbReference>
<dbReference type="STRING" id="136037.A0A067QWV8"/>
<dbReference type="InParanoid" id="A0A067QWV8"/>
<gene>
    <name evidence="7" type="ORF">L798_10771</name>
</gene>
<evidence type="ECO:0000313" key="7">
    <source>
        <dbReference type="EMBL" id="KDR14664.1"/>
    </source>
</evidence>